<feature type="region of interest" description="Disordered" evidence="1">
    <location>
        <begin position="1"/>
        <end position="88"/>
    </location>
</feature>
<reference evidence="2" key="1">
    <citation type="submission" date="2023-10" db="EMBL/GenBank/DDBJ databases">
        <authorList>
            <person name="Chen Y."/>
            <person name="Shah S."/>
            <person name="Dougan E. K."/>
            <person name="Thang M."/>
            <person name="Chan C."/>
        </authorList>
    </citation>
    <scope>NUCLEOTIDE SEQUENCE [LARGE SCALE GENOMIC DNA]</scope>
</reference>
<sequence>MHGAAAVAAAACPPTAARAGASRAGPGGHPQGGRVWRSCPAPPGGAKRKVVSFDTAPECFGPADPAEDLVEAPPGGQGADSGARLGPPAVGRGRLGAAAVWQDDVPDRAAAAALGDASGAPGAQQEQEEDTALAEIEAFADEQARRFVPLIDKRRARRTATVSIGRAKRADGISFQMKSSALWQRRVVTGSGLGALGCVLG</sequence>
<gene>
    <name evidence="2" type="ORF">PCOR1329_LOCUS76825</name>
</gene>
<evidence type="ECO:0000313" key="3">
    <source>
        <dbReference type="Proteomes" id="UP001189429"/>
    </source>
</evidence>
<organism evidence="2 3">
    <name type="scientific">Prorocentrum cordatum</name>
    <dbReference type="NCBI Taxonomy" id="2364126"/>
    <lineage>
        <taxon>Eukaryota</taxon>
        <taxon>Sar</taxon>
        <taxon>Alveolata</taxon>
        <taxon>Dinophyceae</taxon>
        <taxon>Prorocentrales</taxon>
        <taxon>Prorocentraceae</taxon>
        <taxon>Prorocentrum</taxon>
    </lineage>
</organism>
<proteinExistence type="predicted"/>
<dbReference type="EMBL" id="CAUYUJ010020576">
    <property type="protein sequence ID" value="CAK0899262.1"/>
    <property type="molecule type" value="Genomic_DNA"/>
</dbReference>
<protein>
    <submittedName>
        <fullName evidence="2">Uncharacterized protein</fullName>
    </submittedName>
</protein>
<evidence type="ECO:0000313" key="2">
    <source>
        <dbReference type="EMBL" id="CAK0899262.1"/>
    </source>
</evidence>
<name>A0ABN9XHS2_9DINO</name>
<evidence type="ECO:0000256" key="1">
    <source>
        <dbReference type="SAM" id="MobiDB-lite"/>
    </source>
</evidence>
<dbReference type="Proteomes" id="UP001189429">
    <property type="component" value="Unassembled WGS sequence"/>
</dbReference>
<accession>A0ABN9XHS2</accession>
<keyword evidence="3" id="KW-1185">Reference proteome</keyword>
<feature type="compositionally biased region" description="Low complexity" evidence="1">
    <location>
        <begin position="1"/>
        <end position="24"/>
    </location>
</feature>
<comment type="caution">
    <text evidence="2">The sequence shown here is derived from an EMBL/GenBank/DDBJ whole genome shotgun (WGS) entry which is preliminary data.</text>
</comment>